<proteinExistence type="predicted"/>
<organism evidence="2 3">
    <name type="scientific">Ascaris lumbricoides</name>
    <name type="common">Giant roundworm</name>
    <dbReference type="NCBI Taxonomy" id="6252"/>
    <lineage>
        <taxon>Eukaryota</taxon>
        <taxon>Metazoa</taxon>
        <taxon>Ecdysozoa</taxon>
        <taxon>Nematoda</taxon>
        <taxon>Chromadorea</taxon>
        <taxon>Rhabditida</taxon>
        <taxon>Spirurina</taxon>
        <taxon>Ascaridomorpha</taxon>
        <taxon>Ascaridoidea</taxon>
        <taxon>Ascarididae</taxon>
        <taxon>Ascaris</taxon>
    </lineage>
</organism>
<feature type="compositionally biased region" description="Basic residues" evidence="1">
    <location>
        <begin position="29"/>
        <end position="39"/>
    </location>
</feature>
<dbReference type="WBParaSite" id="ALUE_0002073801-mRNA-1">
    <property type="protein sequence ID" value="ALUE_0002073801-mRNA-1"/>
    <property type="gene ID" value="ALUE_0002073801"/>
</dbReference>
<feature type="region of interest" description="Disordered" evidence="1">
    <location>
        <begin position="22"/>
        <end position="54"/>
    </location>
</feature>
<feature type="compositionally biased region" description="Basic and acidic residues" evidence="1">
    <location>
        <begin position="40"/>
        <end position="50"/>
    </location>
</feature>
<dbReference type="Proteomes" id="UP000036681">
    <property type="component" value="Unplaced"/>
</dbReference>
<evidence type="ECO:0000313" key="3">
    <source>
        <dbReference type="WBParaSite" id="ALUE_0002073801-mRNA-1"/>
    </source>
</evidence>
<accession>A0A0M3IPR0</accession>
<evidence type="ECO:0000256" key="1">
    <source>
        <dbReference type="SAM" id="MobiDB-lite"/>
    </source>
</evidence>
<reference evidence="3" key="1">
    <citation type="submission" date="2017-02" db="UniProtKB">
        <authorList>
            <consortium name="WormBaseParasite"/>
        </authorList>
    </citation>
    <scope>IDENTIFICATION</scope>
</reference>
<protein>
    <submittedName>
        <fullName evidence="3">Transposase</fullName>
    </submittedName>
</protein>
<evidence type="ECO:0000313" key="2">
    <source>
        <dbReference type="Proteomes" id="UP000036681"/>
    </source>
</evidence>
<name>A0A0M3IPR0_ASCLU</name>
<sequence>MEAKQQSGGWYDVKSAMLVSRRGEANVSARKRHGRKKKKAPSDKQQRAGEQKLVQCGHRASYDASIAESYGKTYIASLATKIRLYERFRRDK</sequence>
<dbReference type="AlphaFoldDB" id="A0A0M3IPR0"/>
<keyword evidence="2" id="KW-1185">Reference proteome</keyword>